<organism evidence="5 6">
    <name type="scientific">Achaetomium macrosporum</name>
    <dbReference type="NCBI Taxonomy" id="79813"/>
    <lineage>
        <taxon>Eukaryota</taxon>
        <taxon>Fungi</taxon>
        <taxon>Dikarya</taxon>
        <taxon>Ascomycota</taxon>
        <taxon>Pezizomycotina</taxon>
        <taxon>Sordariomycetes</taxon>
        <taxon>Sordariomycetidae</taxon>
        <taxon>Sordariales</taxon>
        <taxon>Chaetomiaceae</taxon>
        <taxon>Achaetomium</taxon>
    </lineage>
</organism>
<evidence type="ECO:0000256" key="1">
    <source>
        <dbReference type="ARBA" id="ARBA00008072"/>
    </source>
</evidence>
<dbReference type="InterPro" id="IPR036291">
    <property type="entry name" value="NAD(P)-bd_dom_sf"/>
</dbReference>
<dbReference type="InterPro" id="IPR013154">
    <property type="entry name" value="ADH-like_N"/>
</dbReference>
<dbReference type="SMART" id="SM00829">
    <property type="entry name" value="PKS_ER"/>
    <property type="match status" value="1"/>
</dbReference>
<dbReference type="Gene3D" id="3.90.180.10">
    <property type="entry name" value="Medium-chain alcohol dehydrogenases, catalytic domain"/>
    <property type="match status" value="1"/>
</dbReference>
<dbReference type="GO" id="GO:0016651">
    <property type="term" value="F:oxidoreductase activity, acting on NAD(P)H"/>
    <property type="evidence" value="ECO:0007669"/>
    <property type="project" value="InterPro"/>
</dbReference>
<keyword evidence="2" id="KW-0521">NADP</keyword>
<accession>A0AAN7H8U2</accession>
<dbReference type="Gene3D" id="3.40.50.720">
    <property type="entry name" value="NAD(P)-binding Rossmann-like Domain"/>
    <property type="match status" value="1"/>
</dbReference>
<dbReference type="SUPFAM" id="SSF50129">
    <property type="entry name" value="GroES-like"/>
    <property type="match status" value="1"/>
</dbReference>
<reference evidence="5" key="1">
    <citation type="journal article" date="2023" name="Mol. Phylogenet. Evol.">
        <title>Genome-scale phylogeny and comparative genomics of the fungal order Sordariales.</title>
        <authorList>
            <person name="Hensen N."/>
            <person name="Bonometti L."/>
            <person name="Westerberg I."/>
            <person name="Brannstrom I.O."/>
            <person name="Guillou S."/>
            <person name="Cros-Aarteil S."/>
            <person name="Calhoun S."/>
            <person name="Haridas S."/>
            <person name="Kuo A."/>
            <person name="Mondo S."/>
            <person name="Pangilinan J."/>
            <person name="Riley R."/>
            <person name="LaButti K."/>
            <person name="Andreopoulos B."/>
            <person name="Lipzen A."/>
            <person name="Chen C."/>
            <person name="Yan M."/>
            <person name="Daum C."/>
            <person name="Ng V."/>
            <person name="Clum A."/>
            <person name="Steindorff A."/>
            <person name="Ohm R.A."/>
            <person name="Martin F."/>
            <person name="Silar P."/>
            <person name="Natvig D.O."/>
            <person name="Lalanne C."/>
            <person name="Gautier V."/>
            <person name="Ament-Velasquez S.L."/>
            <person name="Kruys A."/>
            <person name="Hutchinson M.I."/>
            <person name="Powell A.J."/>
            <person name="Barry K."/>
            <person name="Miller A.N."/>
            <person name="Grigoriev I.V."/>
            <person name="Debuchy R."/>
            <person name="Gladieux P."/>
            <person name="Hiltunen Thoren M."/>
            <person name="Johannesson H."/>
        </authorList>
    </citation>
    <scope>NUCLEOTIDE SEQUENCE</scope>
    <source>
        <strain evidence="5">CBS 532.94</strain>
    </source>
</reference>
<dbReference type="InterPro" id="IPR020843">
    <property type="entry name" value="ER"/>
</dbReference>
<keyword evidence="3" id="KW-0560">Oxidoreductase</keyword>
<dbReference type="PANTHER" id="PTHR45348">
    <property type="entry name" value="HYPOTHETICAL OXIDOREDUCTASE (EUROFUNG)"/>
    <property type="match status" value="1"/>
</dbReference>
<evidence type="ECO:0000256" key="2">
    <source>
        <dbReference type="ARBA" id="ARBA00022857"/>
    </source>
</evidence>
<sequence length="360" mass="38365">MARTPAKQKVIKVVRAGELEVVEDADIPQLGPGEVLVRVVSVATNPVDAKSPDLSPTPGATVGSDFAGEVVAVDATAKKELKVGDRVCGLAFGNNPLRPDNGAFAEYVAAPGDLVFKIPPGMDFDQAATLPCGLATVGFGLYRHLGLPLPDPSVAKSEVGNEPRYILIYGGGTATGTLFIQMAVRSGFMPVTTCSPERFERVKALGVAEAFDYRSPSVGTDIRAYTNDTLAMALDCITTTASMAVCYEAIGSAGGKYVSLDPFPVRTHTRRSIQPSWVLALTMFGTPIPWKRPFATEAKPADRAFAEKWFSVAQQMLDRGQIQTHSHEVRSGGLKGLIGGIDEVRKGLVVGRKLVYRIEG</sequence>
<dbReference type="CDD" id="cd08249">
    <property type="entry name" value="enoyl_reductase_like"/>
    <property type="match status" value="1"/>
</dbReference>
<name>A0AAN7H8U2_9PEZI</name>
<comment type="caution">
    <text evidence="5">The sequence shown here is derived from an EMBL/GenBank/DDBJ whole genome shotgun (WGS) entry which is preliminary data.</text>
</comment>
<evidence type="ECO:0000259" key="4">
    <source>
        <dbReference type="SMART" id="SM00829"/>
    </source>
</evidence>
<dbReference type="InterPro" id="IPR011032">
    <property type="entry name" value="GroES-like_sf"/>
</dbReference>
<feature type="domain" description="Enoyl reductase (ER)" evidence="4">
    <location>
        <begin position="17"/>
        <end position="308"/>
    </location>
</feature>
<dbReference type="EMBL" id="MU860040">
    <property type="protein sequence ID" value="KAK4240421.1"/>
    <property type="molecule type" value="Genomic_DNA"/>
</dbReference>
<dbReference type="InterPro" id="IPR047122">
    <property type="entry name" value="Trans-enoyl_RdTase-like"/>
</dbReference>
<comment type="similarity">
    <text evidence="1">Belongs to the zinc-containing alcohol dehydrogenase family.</text>
</comment>
<evidence type="ECO:0000313" key="6">
    <source>
        <dbReference type="Proteomes" id="UP001303760"/>
    </source>
</evidence>
<keyword evidence="6" id="KW-1185">Reference proteome</keyword>
<gene>
    <name evidence="5" type="ORF">C8A03DRAFT_42041</name>
</gene>
<protein>
    <submittedName>
        <fullName evidence="5">Chaperonin 10-like protein</fullName>
    </submittedName>
</protein>
<proteinExistence type="inferred from homology"/>
<dbReference type="PANTHER" id="PTHR45348:SF6">
    <property type="entry name" value="TRANS-ENOYL REDUCTASE APDC"/>
    <property type="match status" value="1"/>
</dbReference>
<dbReference type="SUPFAM" id="SSF51735">
    <property type="entry name" value="NAD(P)-binding Rossmann-fold domains"/>
    <property type="match status" value="1"/>
</dbReference>
<dbReference type="Pfam" id="PF08240">
    <property type="entry name" value="ADH_N"/>
    <property type="match status" value="1"/>
</dbReference>
<dbReference type="Proteomes" id="UP001303760">
    <property type="component" value="Unassembled WGS sequence"/>
</dbReference>
<evidence type="ECO:0000256" key="3">
    <source>
        <dbReference type="ARBA" id="ARBA00023002"/>
    </source>
</evidence>
<dbReference type="AlphaFoldDB" id="A0AAN7H8U2"/>
<evidence type="ECO:0000313" key="5">
    <source>
        <dbReference type="EMBL" id="KAK4240421.1"/>
    </source>
</evidence>
<reference evidence="5" key="2">
    <citation type="submission" date="2023-05" db="EMBL/GenBank/DDBJ databases">
        <authorList>
            <consortium name="Lawrence Berkeley National Laboratory"/>
            <person name="Steindorff A."/>
            <person name="Hensen N."/>
            <person name="Bonometti L."/>
            <person name="Westerberg I."/>
            <person name="Brannstrom I.O."/>
            <person name="Guillou S."/>
            <person name="Cros-Aarteil S."/>
            <person name="Calhoun S."/>
            <person name="Haridas S."/>
            <person name="Kuo A."/>
            <person name="Mondo S."/>
            <person name="Pangilinan J."/>
            <person name="Riley R."/>
            <person name="Labutti K."/>
            <person name="Andreopoulos B."/>
            <person name="Lipzen A."/>
            <person name="Chen C."/>
            <person name="Yanf M."/>
            <person name="Daum C."/>
            <person name="Ng V."/>
            <person name="Clum A."/>
            <person name="Ohm R."/>
            <person name="Martin F."/>
            <person name="Silar P."/>
            <person name="Natvig D."/>
            <person name="Lalanne C."/>
            <person name="Gautier V."/>
            <person name="Ament-Velasquez S.L."/>
            <person name="Kruys A."/>
            <person name="Hutchinson M.I."/>
            <person name="Powell A.J."/>
            <person name="Barry K."/>
            <person name="Miller A.N."/>
            <person name="Grigoriev I.V."/>
            <person name="Debuchy R."/>
            <person name="Gladieux P."/>
            <person name="Thoren M.H."/>
            <person name="Johannesson H."/>
        </authorList>
    </citation>
    <scope>NUCLEOTIDE SEQUENCE</scope>
    <source>
        <strain evidence="5">CBS 532.94</strain>
    </source>
</reference>